<dbReference type="InterPro" id="IPR029069">
    <property type="entry name" value="HotDog_dom_sf"/>
</dbReference>
<proteinExistence type="predicted"/>
<dbReference type="GO" id="GO:0006631">
    <property type="term" value="P:fatty acid metabolic process"/>
    <property type="evidence" value="ECO:0007669"/>
    <property type="project" value="UniProtKB-KW"/>
</dbReference>
<dbReference type="PROSITE" id="PS51770">
    <property type="entry name" value="HOTDOG_ACOT"/>
    <property type="match status" value="2"/>
</dbReference>
<dbReference type="eggNOG" id="KOG2763">
    <property type="taxonomic scope" value="Eukaryota"/>
</dbReference>
<comment type="pathway">
    <text evidence="3">Lipid metabolism; fatty acid metabolism.</text>
</comment>
<name>H2YC70_CIOSA</name>
<dbReference type="FunFam" id="3.10.129.10:FF:000020">
    <property type="entry name" value="Acyl-coenzyme A thioesterase 11"/>
    <property type="match status" value="1"/>
</dbReference>
<evidence type="ECO:0000256" key="5">
    <source>
        <dbReference type="ARBA" id="ARBA00022737"/>
    </source>
</evidence>
<dbReference type="PANTHER" id="PTHR11049">
    <property type="entry name" value="ACYL COENZYME A THIOESTER HYDROLASE"/>
    <property type="match status" value="1"/>
</dbReference>
<evidence type="ECO:0000256" key="3">
    <source>
        <dbReference type="ARBA" id="ARBA00004872"/>
    </source>
</evidence>
<dbReference type="InParanoid" id="H2YC70"/>
<keyword evidence="6" id="KW-0378">Hydrolase</keyword>
<dbReference type="InterPro" id="IPR040170">
    <property type="entry name" value="Cytosol_ACT"/>
</dbReference>
<reference evidence="11" key="1">
    <citation type="submission" date="2003-08" db="EMBL/GenBank/DDBJ databases">
        <authorList>
            <person name="Birren B."/>
            <person name="Nusbaum C."/>
            <person name="Abebe A."/>
            <person name="Abouelleil A."/>
            <person name="Adekoya E."/>
            <person name="Ait-zahra M."/>
            <person name="Allen N."/>
            <person name="Allen T."/>
            <person name="An P."/>
            <person name="Anderson M."/>
            <person name="Anderson S."/>
            <person name="Arachchi H."/>
            <person name="Armbruster J."/>
            <person name="Bachantsang P."/>
            <person name="Baldwin J."/>
            <person name="Barry A."/>
            <person name="Bayul T."/>
            <person name="Blitshsteyn B."/>
            <person name="Bloom T."/>
            <person name="Blye J."/>
            <person name="Boguslavskiy L."/>
            <person name="Borowsky M."/>
            <person name="Boukhgalter B."/>
            <person name="Brunache A."/>
            <person name="Butler J."/>
            <person name="Calixte N."/>
            <person name="Calvo S."/>
            <person name="Camarata J."/>
            <person name="Campo K."/>
            <person name="Chang J."/>
            <person name="Cheshatsang Y."/>
            <person name="Citroen M."/>
            <person name="Collymore A."/>
            <person name="Considine T."/>
            <person name="Cook A."/>
            <person name="Cooke P."/>
            <person name="Corum B."/>
            <person name="Cuomo C."/>
            <person name="David R."/>
            <person name="Dawoe T."/>
            <person name="Degray S."/>
            <person name="Dodge S."/>
            <person name="Dooley K."/>
            <person name="Dorje P."/>
            <person name="Dorjee K."/>
            <person name="Dorris L."/>
            <person name="Duffey N."/>
            <person name="Dupes A."/>
            <person name="Elkins T."/>
            <person name="Engels R."/>
            <person name="Erickson J."/>
            <person name="Farina A."/>
            <person name="Faro S."/>
            <person name="Ferreira P."/>
            <person name="Fischer H."/>
            <person name="Fitzgerald M."/>
            <person name="Foley K."/>
            <person name="Gage D."/>
            <person name="Galagan J."/>
            <person name="Gearin G."/>
            <person name="Gnerre S."/>
            <person name="Gnirke A."/>
            <person name="Goyette A."/>
            <person name="Graham J."/>
            <person name="Grandbois E."/>
            <person name="Gyaltsen K."/>
            <person name="Hafez N."/>
            <person name="Hagopian D."/>
            <person name="Hagos B."/>
            <person name="Hall J."/>
            <person name="Hatcher B."/>
            <person name="Heller A."/>
            <person name="Higgins H."/>
            <person name="Honan T."/>
            <person name="Horn A."/>
            <person name="Houde N."/>
            <person name="Hughes L."/>
            <person name="Hulme W."/>
            <person name="Husby E."/>
            <person name="Iliev I."/>
            <person name="Jaffe D."/>
            <person name="Jones C."/>
            <person name="Kamal M."/>
            <person name="Kamat A."/>
            <person name="Kamvysselis M."/>
            <person name="Karlsson E."/>
            <person name="Kells C."/>
            <person name="Kieu A."/>
            <person name="Kisner P."/>
            <person name="Kodira C."/>
            <person name="Kulbokas E."/>
            <person name="Labutti K."/>
            <person name="Lama D."/>
            <person name="Landers T."/>
            <person name="Leger J."/>
            <person name="Levine S."/>
            <person name="Lewis D."/>
            <person name="Lewis T."/>
            <person name="Lindblad-toh K."/>
            <person name="Liu X."/>
            <person name="Lokyitsang T."/>
            <person name="Lokyitsang Y."/>
            <person name="Lucien O."/>
            <person name="Lui A."/>
            <person name="Ma L.J."/>
            <person name="Mabbitt R."/>
            <person name="Macdonald J."/>
            <person name="Maclean C."/>
            <person name="Major J."/>
            <person name="Manning J."/>
            <person name="Marabella R."/>
            <person name="Maru K."/>
            <person name="Matthews C."/>
            <person name="Mauceli E."/>
            <person name="Mccarthy M."/>
            <person name="Mcdonough S."/>
            <person name="Mcghee T."/>
            <person name="Meldrim J."/>
            <person name="Meneus L."/>
            <person name="Mesirov J."/>
            <person name="Mihalev A."/>
            <person name="Mihova T."/>
            <person name="Mikkelsen T."/>
            <person name="Mlenga V."/>
            <person name="Moru K."/>
            <person name="Mozes J."/>
            <person name="Mulrain L."/>
            <person name="Munson G."/>
            <person name="Naylor J."/>
            <person name="Newes C."/>
            <person name="Nguyen C."/>
            <person name="Nguyen N."/>
            <person name="Nguyen T."/>
            <person name="Nicol R."/>
            <person name="Nielsen C."/>
            <person name="Nizzari M."/>
            <person name="Norbu C."/>
            <person name="Norbu N."/>
            <person name="O'donnell P."/>
            <person name="Okoawo O."/>
            <person name="O'leary S."/>
            <person name="Omotosho B."/>
            <person name="O'neill K."/>
            <person name="Osman S."/>
            <person name="Parker S."/>
            <person name="Perrin D."/>
            <person name="Phunkhang P."/>
            <person name="Piqani B."/>
            <person name="Purcell S."/>
            <person name="Rachupka T."/>
            <person name="Ramasamy U."/>
            <person name="Rameau R."/>
            <person name="Ray V."/>
            <person name="Raymond C."/>
            <person name="Retta R."/>
            <person name="Richardson S."/>
            <person name="Rise C."/>
            <person name="Rodriguez J."/>
            <person name="Rogers J."/>
            <person name="Rogov P."/>
            <person name="Rutman M."/>
            <person name="Schupbach R."/>
            <person name="Seaman C."/>
            <person name="Settipalli S."/>
            <person name="Sharpe T."/>
            <person name="Sheridan J."/>
            <person name="Sherpa N."/>
            <person name="Shi J."/>
            <person name="Smirnov S."/>
            <person name="Smith C."/>
            <person name="Sougnez C."/>
            <person name="Spencer B."/>
            <person name="Stalker J."/>
            <person name="Stange-thomann N."/>
            <person name="Stavropoulos S."/>
            <person name="Stetson K."/>
            <person name="Stone C."/>
            <person name="Stone S."/>
            <person name="Stubbs M."/>
            <person name="Talamas J."/>
            <person name="Tchuinga P."/>
            <person name="Tenzing P."/>
            <person name="Tesfaye S."/>
            <person name="Theodore J."/>
            <person name="Thoulutsang Y."/>
            <person name="Topham K."/>
            <person name="Towey S."/>
            <person name="Tsamla T."/>
            <person name="Tsomo N."/>
            <person name="Vallee D."/>
            <person name="Vassiliev H."/>
            <person name="Venkataraman V."/>
            <person name="Vinson J."/>
            <person name="Vo A."/>
            <person name="Wade C."/>
            <person name="Wang S."/>
            <person name="Wangchuk T."/>
            <person name="Wangdi T."/>
            <person name="Whittaker C."/>
            <person name="Wilkinson J."/>
            <person name="Wu Y."/>
            <person name="Wyman D."/>
            <person name="Yadav S."/>
            <person name="Yang S."/>
            <person name="Yang X."/>
            <person name="Yeager S."/>
            <person name="Yee E."/>
            <person name="Young G."/>
            <person name="Zainoun J."/>
            <person name="Zembeck L."/>
            <person name="Zimmer A."/>
            <person name="Zody M."/>
            <person name="Lander E."/>
        </authorList>
    </citation>
    <scope>NUCLEOTIDE SEQUENCE [LARGE SCALE GENOMIC DNA]</scope>
</reference>
<evidence type="ECO:0000256" key="7">
    <source>
        <dbReference type="ARBA" id="ARBA00022832"/>
    </source>
</evidence>
<dbReference type="AlphaFoldDB" id="H2YC70"/>
<organism evidence="10 11">
    <name type="scientific">Ciona savignyi</name>
    <name type="common">Pacific transparent sea squirt</name>
    <dbReference type="NCBI Taxonomy" id="51511"/>
    <lineage>
        <taxon>Eukaryota</taxon>
        <taxon>Metazoa</taxon>
        <taxon>Chordata</taxon>
        <taxon>Tunicata</taxon>
        <taxon>Ascidiacea</taxon>
        <taxon>Phlebobranchia</taxon>
        <taxon>Cionidae</taxon>
        <taxon>Ciona</taxon>
    </lineage>
</organism>
<dbReference type="GeneTree" id="ENSGT00940000171415"/>
<dbReference type="Gene3D" id="3.10.129.10">
    <property type="entry name" value="Hotdog Thioesterase"/>
    <property type="match status" value="2"/>
</dbReference>
<evidence type="ECO:0000256" key="6">
    <source>
        <dbReference type="ARBA" id="ARBA00022801"/>
    </source>
</evidence>
<keyword evidence="8" id="KW-0443">Lipid metabolism</keyword>
<dbReference type="GO" id="GO:0006637">
    <property type="term" value="P:acyl-CoA metabolic process"/>
    <property type="evidence" value="ECO:0007669"/>
    <property type="project" value="TreeGrafter"/>
</dbReference>
<sequence>YAPQPNSSPTQVVQSSHVNQHNILDGGQLLKWVDTCACLSAERLAGYPCVTVSVDDLYFENEVKLGEILNLRSQVNRAFTTSMEVGVRVSCECLSTGKSLPVCDAFITFVAIDASGAKVKLPPFKCETAEEKTCFALANERRKVRISHAKTVKQLLADYELSPLLNVYPTNKPHQPLLTPLTDRVESVELVLPPHANHHGNTFGGQIMAWMENVASISAGRLCQGIASLRSVDMVYFRGPSTVGDRIVLASIVNNSFQTSLEVGVRVEAYRYEGGKIGTRRHINSAFLTFDVPPGAGEIPHFIPEPQDGMRRQKEAAARRKIRLDRRFI</sequence>
<evidence type="ECO:0000256" key="4">
    <source>
        <dbReference type="ARBA" id="ARBA00022490"/>
    </source>
</evidence>
<dbReference type="GO" id="GO:0052816">
    <property type="term" value="F:long-chain fatty acyl-CoA hydrolase activity"/>
    <property type="evidence" value="ECO:0007669"/>
    <property type="project" value="TreeGrafter"/>
</dbReference>
<dbReference type="Pfam" id="PF03061">
    <property type="entry name" value="4HBT"/>
    <property type="match status" value="2"/>
</dbReference>
<evidence type="ECO:0000256" key="1">
    <source>
        <dbReference type="ARBA" id="ARBA00000295"/>
    </source>
</evidence>
<dbReference type="HOGENOM" id="CLU_070239_0_0_1"/>
<protein>
    <recommendedName>
        <fullName evidence="9">HotDog ACOT-type domain-containing protein</fullName>
    </recommendedName>
</protein>
<evidence type="ECO:0000259" key="9">
    <source>
        <dbReference type="PROSITE" id="PS51770"/>
    </source>
</evidence>
<dbReference type="SUPFAM" id="SSF54637">
    <property type="entry name" value="Thioesterase/thiol ester dehydrase-isomerase"/>
    <property type="match status" value="2"/>
</dbReference>
<dbReference type="CDD" id="cd03442">
    <property type="entry name" value="BFIT_BACH"/>
    <property type="match status" value="2"/>
</dbReference>
<dbReference type="InterPro" id="IPR006683">
    <property type="entry name" value="Thioestr_dom"/>
</dbReference>
<reference evidence="10" key="3">
    <citation type="submission" date="2025-09" db="UniProtKB">
        <authorList>
            <consortium name="Ensembl"/>
        </authorList>
    </citation>
    <scope>IDENTIFICATION</scope>
</reference>
<feature type="domain" description="HotDog ACOT-type" evidence="9">
    <location>
        <begin position="181"/>
        <end position="296"/>
    </location>
</feature>
<feature type="domain" description="HotDog ACOT-type" evidence="9">
    <location>
        <begin position="3"/>
        <end position="115"/>
    </location>
</feature>
<dbReference type="GO" id="GO:0005829">
    <property type="term" value="C:cytosol"/>
    <property type="evidence" value="ECO:0007669"/>
    <property type="project" value="TreeGrafter"/>
</dbReference>
<reference evidence="10" key="2">
    <citation type="submission" date="2025-08" db="UniProtKB">
        <authorList>
            <consortium name="Ensembl"/>
        </authorList>
    </citation>
    <scope>IDENTIFICATION</scope>
</reference>
<keyword evidence="11" id="KW-1185">Reference proteome</keyword>
<dbReference type="FunFam" id="3.10.129.10:FF:000011">
    <property type="entry name" value="Acyl-coenzyme A thioesterase 11"/>
    <property type="match status" value="1"/>
</dbReference>
<comment type="subcellular location">
    <subcellularLocation>
        <location evidence="2">Cytoplasm</location>
    </subcellularLocation>
</comment>
<keyword evidence="4" id="KW-0963">Cytoplasm</keyword>
<dbReference type="PANTHER" id="PTHR11049:SF16">
    <property type="entry name" value="PROTEIN VDLD"/>
    <property type="match status" value="1"/>
</dbReference>
<keyword evidence="5" id="KW-0677">Repeat</keyword>
<keyword evidence="7" id="KW-0276">Fatty acid metabolism</keyword>
<dbReference type="InterPro" id="IPR033120">
    <property type="entry name" value="HOTDOG_ACOT"/>
</dbReference>
<evidence type="ECO:0000313" key="10">
    <source>
        <dbReference type="Ensembl" id="ENSCSAVP00000002918.1"/>
    </source>
</evidence>
<accession>H2YC70</accession>
<dbReference type="STRING" id="51511.ENSCSAVP00000002918"/>
<evidence type="ECO:0000256" key="8">
    <source>
        <dbReference type="ARBA" id="ARBA00023098"/>
    </source>
</evidence>
<dbReference type="Ensembl" id="ENSCSAVT00000002962.1">
    <property type="protein sequence ID" value="ENSCSAVP00000002918.1"/>
    <property type="gene ID" value="ENSCSAVG00000001742.1"/>
</dbReference>
<dbReference type="Proteomes" id="UP000007875">
    <property type="component" value="Unassembled WGS sequence"/>
</dbReference>
<comment type="catalytic activity">
    <reaction evidence="1">
        <text>butanoyl-CoA + H2O = butanoate + CoA + H(+)</text>
        <dbReference type="Rhea" id="RHEA:40111"/>
        <dbReference type="ChEBI" id="CHEBI:15377"/>
        <dbReference type="ChEBI" id="CHEBI:15378"/>
        <dbReference type="ChEBI" id="CHEBI:17968"/>
        <dbReference type="ChEBI" id="CHEBI:57287"/>
        <dbReference type="ChEBI" id="CHEBI:57371"/>
    </reaction>
    <physiologicalReaction direction="left-to-right" evidence="1">
        <dbReference type="Rhea" id="RHEA:40112"/>
    </physiologicalReaction>
</comment>
<evidence type="ECO:0000256" key="2">
    <source>
        <dbReference type="ARBA" id="ARBA00004496"/>
    </source>
</evidence>
<evidence type="ECO:0000313" key="11">
    <source>
        <dbReference type="Proteomes" id="UP000007875"/>
    </source>
</evidence>